<dbReference type="InterPro" id="IPR016688">
    <property type="entry name" value="MscS-like_plants/fungi"/>
</dbReference>
<proteinExistence type="inferred from homology"/>
<evidence type="ECO:0000259" key="8">
    <source>
        <dbReference type="Pfam" id="PF00924"/>
    </source>
</evidence>
<accession>U6KB32</accession>
<name>U6KB32_9EIME</name>
<feature type="compositionally biased region" description="Basic and acidic residues" evidence="6">
    <location>
        <begin position="589"/>
        <end position="599"/>
    </location>
</feature>
<evidence type="ECO:0000256" key="3">
    <source>
        <dbReference type="ARBA" id="ARBA00022692"/>
    </source>
</evidence>
<feature type="compositionally biased region" description="Polar residues" evidence="6">
    <location>
        <begin position="48"/>
        <end position="57"/>
    </location>
</feature>
<evidence type="ECO:0000313" key="10">
    <source>
        <dbReference type="Proteomes" id="UP000030744"/>
    </source>
</evidence>
<feature type="compositionally biased region" description="Polar residues" evidence="6">
    <location>
        <begin position="602"/>
        <end position="611"/>
    </location>
</feature>
<feature type="region of interest" description="Disordered" evidence="6">
    <location>
        <begin position="528"/>
        <end position="699"/>
    </location>
</feature>
<sequence>MDSRDKEGVEMTTAAPISQPPLRPAAHRVNSLTRIQGSSEGKELWRTSCPSAPPYQQSLSLESGPSLSSSSSGENMMEQDMRTMEGKPGDGDSEEEGPSGDRQNVTSEVLGAVNTTTNSSFFDDYASSCFFSKTSPSASDCHLGATSTTSGERGGPPGASRRLLDPNSAGEEDYFPVTRRRRAFKRNMPEYFTRSFVEMFLKEDEVEDFMKLVDLAGHGKINQPMFKRAVVSIYKMRKALLKSLTSQASICKTVRRMISVVLWVATLVAMLLVFGVNLNTVLVSGAASISALVVALSYIYQNFITAVIFVAFTNPYNVGDRVRIDNGEAMYVRNIHTYTTEFVTIHSKPIVYSNSVLFGRQLTNESRATNATFSMPMRLDIRTQLQSLRFLEAGMRRAIAARPMDFVKDSFSIYITDVQPGRYMDITVWLSAVEGWGNAPKVLRLRTDMYLVLQRLCLRFGISYQEPLLPVQLNGSPPATVPAAPPAISNPQPQQTGAPLHHFHSSASHGAAAADVYGAMLDSGSWEQAEGHYRGSSPRQTGMPLQDLKGSQAGNSSGGGQTQPSIPAQFVAAKRQQQTAAAGIKRRKESSVESLRRPQELVTGSTKQAGNSSGGGQTQPSIPAQFVAAKRQQQTATAGIKRRKESSVESLRRPQELVTGSTKQPASRPVQGKALPRRRRRVSVMRDGGAVPVKGIEGL</sequence>
<gene>
    <name evidence="9" type="ORF">EMH_0018340</name>
</gene>
<keyword evidence="5 7" id="KW-0472">Membrane</keyword>
<dbReference type="Proteomes" id="UP000030744">
    <property type="component" value="Unassembled WGS sequence"/>
</dbReference>
<evidence type="ECO:0000256" key="6">
    <source>
        <dbReference type="SAM" id="MobiDB-lite"/>
    </source>
</evidence>
<dbReference type="SUPFAM" id="SSF50182">
    <property type="entry name" value="Sm-like ribonucleoproteins"/>
    <property type="match status" value="1"/>
</dbReference>
<evidence type="ECO:0000256" key="2">
    <source>
        <dbReference type="ARBA" id="ARBA00008017"/>
    </source>
</evidence>
<dbReference type="EMBL" id="HG685942">
    <property type="protein sequence ID" value="CDJ34001.1"/>
    <property type="molecule type" value="Genomic_DNA"/>
</dbReference>
<feature type="region of interest" description="Disordered" evidence="6">
    <location>
        <begin position="1"/>
        <end position="104"/>
    </location>
</feature>
<reference evidence="9" key="2">
    <citation type="submission" date="2013-10" db="EMBL/GenBank/DDBJ databases">
        <authorList>
            <person name="Aslett M."/>
        </authorList>
    </citation>
    <scope>NUCLEOTIDE SEQUENCE [LARGE SCALE GENOMIC DNA]</scope>
    <source>
        <strain evidence="9">Houghton</strain>
    </source>
</reference>
<evidence type="ECO:0000256" key="4">
    <source>
        <dbReference type="ARBA" id="ARBA00022989"/>
    </source>
</evidence>
<dbReference type="PANTHER" id="PTHR31618:SF1">
    <property type="entry name" value="EF-HAND DOMAIN-CONTAINING PROTEIN"/>
    <property type="match status" value="1"/>
</dbReference>
<evidence type="ECO:0000256" key="1">
    <source>
        <dbReference type="ARBA" id="ARBA00004141"/>
    </source>
</evidence>
<feature type="transmembrane region" description="Helical" evidence="7">
    <location>
        <begin position="257"/>
        <end position="274"/>
    </location>
</feature>
<feature type="compositionally biased region" description="Polar residues" evidence="6">
    <location>
        <begin position="30"/>
        <end position="39"/>
    </location>
</feature>
<evidence type="ECO:0000256" key="5">
    <source>
        <dbReference type="ARBA" id="ARBA00023136"/>
    </source>
</evidence>
<evidence type="ECO:0000313" key="9">
    <source>
        <dbReference type="EMBL" id="CDJ34001.1"/>
    </source>
</evidence>
<feature type="transmembrane region" description="Helical" evidence="7">
    <location>
        <begin position="281"/>
        <end position="300"/>
    </location>
</feature>
<feature type="region of interest" description="Disordered" evidence="6">
    <location>
        <begin position="135"/>
        <end position="171"/>
    </location>
</feature>
<comment type="subcellular location">
    <subcellularLocation>
        <location evidence="1">Membrane</location>
        <topology evidence="1">Multi-pass membrane protein</topology>
    </subcellularLocation>
</comment>
<feature type="domain" description="Mechanosensitive ion channel MscS" evidence="8">
    <location>
        <begin position="301"/>
        <end position="367"/>
    </location>
</feature>
<dbReference type="GO" id="GO:0005886">
    <property type="term" value="C:plasma membrane"/>
    <property type="evidence" value="ECO:0007669"/>
    <property type="project" value="TreeGrafter"/>
</dbReference>
<dbReference type="InterPro" id="IPR006685">
    <property type="entry name" value="MscS_channel_2nd"/>
</dbReference>
<reference evidence="9" key="1">
    <citation type="submission" date="2013-10" db="EMBL/GenBank/DDBJ databases">
        <title>Genomic analysis of the causative agents of coccidiosis in chickens.</title>
        <authorList>
            <person name="Reid A.J."/>
            <person name="Blake D."/>
            <person name="Billington K."/>
            <person name="Browne H."/>
            <person name="Dunn M."/>
            <person name="Hung S."/>
            <person name="Kawahara F."/>
            <person name="Miranda-Saavedra D."/>
            <person name="Mourier T."/>
            <person name="Nagra H."/>
            <person name="Otto T.D."/>
            <person name="Rawlings N."/>
            <person name="Sanchez A."/>
            <person name="Sanders M."/>
            <person name="Subramaniam C."/>
            <person name="Tay Y."/>
            <person name="Dear P."/>
            <person name="Doerig C."/>
            <person name="Gruber A."/>
            <person name="Parkinson J."/>
            <person name="Shirley M."/>
            <person name="Wan K.L."/>
            <person name="Berriman M."/>
            <person name="Tomley F."/>
            <person name="Pain A."/>
        </authorList>
    </citation>
    <scope>NUCLEOTIDE SEQUENCE [LARGE SCALE GENOMIC DNA]</scope>
    <source>
        <strain evidence="9">Houghton</strain>
    </source>
</reference>
<feature type="compositionally biased region" description="Basic and acidic residues" evidence="6">
    <location>
        <begin position="79"/>
        <end position="90"/>
    </location>
</feature>
<dbReference type="VEuPathDB" id="ToxoDB:EMH_0018340"/>
<organism evidence="9 10">
    <name type="scientific">Eimeria mitis</name>
    <dbReference type="NCBI Taxonomy" id="44415"/>
    <lineage>
        <taxon>Eukaryota</taxon>
        <taxon>Sar</taxon>
        <taxon>Alveolata</taxon>
        <taxon>Apicomplexa</taxon>
        <taxon>Conoidasida</taxon>
        <taxon>Coccidia</taxon>
        <taxon>Eucoccidiorida</taxon>
        <taxon>Eimeriorina</taxon>
        <taxon>Eimeriidae</taxon>
        <taxon>Eimeria</taxon>
    </lineage>
</organism>
<dbReference type="GeneID" id="25376763"/>
<dbReference type="RefSeq" id="XP_013356564.1">
    <property type="nucleotide sequence ID" value="XM_013501110.1"/>
</dbReference>
<keyword evidence="3 7" id="KW-0812">Transmembrane</keyword>
<keyword evidence="10" id="KW-1185">Reference proteome</keyword>
<dbReference type="OrthoDB" id="544685at2759"/>
<feature type="compositionally biased region" description="Low complexity" evidence="6">
    <location>
        <begin position="58"/>
        <end position="74"/>
    </location>
</feature>
<dbReference type="InterPro" id="IPR010920">
    <property type="entry name" value="LSM_dom_sf"/>
</dbReference>
<protein>
    <recommendedName>
        <fullName evidence="8">Mechanosensitive ion channel MscS domain-containing protein</fullName>
    </recommendedName>
</protein>
<feature type="compositionally biased region" description="Basic and acidic residues" evidence="6">
    <location>
        <begin position="645"/>
        <end position="655"/>
    </location>
</feature>
<keyword evidence="4 7" id="KW-1133">Transmembrane helix</keyword>
<dbReference type="AlphaFoldDB" id="U6KB32"/>
<dbReference type="Pfam" id="PF00924">
    <property type="entry name" value="MS_channel_2nd"/>
    <property type="match status" value="1"/>
</dbReference>
<dbReference type="Gene3D" id="2.30.30.60">
    <property type="match status" value="1"/>
</dbReference>
<comment type="similarity">
    <text evidence="2">Belongs to the MscS (TC 1.A.23) family.</text>
</comment>
<dbReference type="GO" id="GO:0006820">
    <property type="term" value="P:monoatomic anion transport"/>
    <property type="evidence" value="ECO:0007669"/>
    <property type="project" value="TreeGrafter"/>
</dbReference>
<feature type="region of interest" description="Disordered" evidence="6">
    <location>
        <begin position="479"/>
        <end position="505"/>
    </location>
</feature>
<dbReference type="PANTHER" id="PTHR31618">
    <property type="entry name" value="MECHANOSENSITIVE ION CHANNEL PROTEIN 5"/>
    <property type="match status" value="1"/>
</dbReference>
<evidence type="ECO:0000256" key="7">
    <source>
        <dbReference type="SAM" id="Phobius"/>
    </source>
</evidence>
<dbReference type="GO" id="GO:0008381">
    <property type="term" value="F:mechanosensitive monoatomic ion channel activity"/>
    <property type="evidence" value="ECO:0007669"/>
    <property type="project" value="TreeGrafter"/>
</dbReference>
<dbReference type="InterPro" id="IPR023408">
    <property type="entry name" value="MscS_beta-dom_sf"/>
</dbReference>